<dbReference type="eggNOG" id="ENOG502QSBJ">
    <property type="taxonomic scope" value="Eukaryota"/>
</dbReference>
<dbReference type="Pfam" id="PF15806">
    <property type="entry name" value="TRAPP14_N"/>
    <property type="match status" value="1"/>
</dbReference>
<name>A7S6M6_NEMVE</name>
<dbReference type="HOGENOM" id="CLU_552429_0_0_1"/>
<dbReference type="OMA" id="IWNSEGG"/>
<accession>A7S6M6</accession>
<dbReference type="PANTHER" id="PTHR16096:SF8">
    <property type="entry name" value="TRAFFICKING PROTEIN PARTICLE COMPLEX SUBUNIT 14"/>
    <property type="match status" value="1"/>
</dbReference>
<evidence type="ECO:0000313" key="2">
    <source>
        <dbReference type="EMBL" id="EDO40643.1"/>
    </source>
</evidence>
<dbReference type="PhylomeDB" id="A7S6M6"/>
<gene>
    <name evidence="2" type="ORF">NEMVEDRAFT_v1g243230</name>
</gene>
<dbReference type="PANTHER" id="PTHR16096">
    <property type="entry name" value="MICROTUBULE-ASSOCIATED PROTEIN 11"/>
    <property type="match status" value="1"/>
</dbReference>
<dbReference type="EMBL" id="DS469588">
    <property type="protein sequence ID" value="EDO40643.1"/>
    <property type="molecule type" value="Genomic_DNA"/>
</dbReference>
<dbReference type="AlphaFoldDB" id="A7S6M6"/>
<dbReference type="Proteomes" id="UP000001593">
    <property type="component" value="Unassembled WGS sequence"/>
</dbReference>
<dbReference type="InParanoid" id="A7S6M6"/>
<dbReference type="InterPro" id="IPR055453">
    <property type="entry name" value="TRAPP14_N"/>
</dbReference>
<proteinExistence type="predicted"/>
<dbReference type="STRING" id="45351.A7S6M6"/>
<evidence type="ECO:0000313" key="3">
    <source>
        <dbReference type="Proteomes" id="UP000001593"/>
    </source>
</evidence>
<dbReference type="GO" id="GO:0043014">
    <property type="term" value="F:alpha-tubulin binding"/>
    <property type="evidence" value="ECO:0000318"/>
    <property type="project" value="GO_Central"/>
</dbReference>
<keyword evidence="3" id="KW-1185">Reference proteome</keyword>
<protein>
    <recommendedName>
        <fullName evidence="1">TRAPP14 N-terminal domain-containing protein</fullName>
    </recommendedName>
</protein>
<dbReference type="GO" id="GO:1990071">
    <property type="term" value="C:TRAPPII protein complex"/>
    <property type="evidence" value="ECO:0000318"/>
    <property type="project" value="GO_Central"/>
</dbReference>
<sequence>MAGVKLDSNFFIFLPHISTREPVSDIEKGPRYSCFVGELLHFFLIAQFRGKGDSTDGVREWQNRLLRLNTCVSVSCVDLASRSDECQQIKSGFVKCYAVSSFRNEKIIDSPHDSTKVHCPIITSRGDIIYPLTASLDVLPALSKRIKLSVNVWTQELSAPVNVTNGLQWSNYVDYFINNDPDDALGDLQTPFRCHVNATLPVVSPPTVRGKFTTATGKHYVAIEVINSLGEPVTIHKVSVHTSSHSITRRSGPAKHALSNSQNRYNSSVYTVPLLPNEASEHTPTLLPCEHSTYLFRIVQPDSSIPYQKQRDIDLLSSVTWSVNTLDLRHQHITTRYSLPHLNIQRSSVTVKASANSTIKNGTRFFVNYTVNNEDEADFNASMLWQHNLGTHLMPGMHNIDSNSLICLQPSLKLGVPSGCSQNFQVEFLAVQEGLHELHPCFPYRDTFSFKGPQKVGRSMVCQLSGDFGERPRLIGGAGTLSHSCQVFVIDNNR</sequence>
<dbReference type="GO" id="GO:0060271">
    <property type="term" value="P:cilium assembly"/>
    <property type="evidence" value="ECO:0000318"/>
    <property type="project" value="GO_Central"/>
</dbReference>
<dbReference type="InterPro" id="IPR031626">
    <property type="entry name" value="TRAPPC14"/>
</dbReference>
<evidence type="ECO:0000259" key="1">
    <source>
        <dbReference type="Pfam" id="PF15806"/>
    </source>
</evidence>
<reference evidence="2 3" key="1">
    <citation type="journal article" date="2007" name="Science">
        <title>Sea anemone genome reveals ancestral eumetazoan gene repertoire and genomic organization.</title>
        <authorList>
            <person name="Putnam N.H."/>
            <person name="Srivastava M."/>
            <person name="Hellsten U."/>
            <person name="Dirks B."/>
            <person name="Chapman J."/>
            <person name="Salamov A."/>
            <person name="Terry A."/>
            <person name="Shapiro H."/>
            <person name="Lindquist E."/>
            <person name="Kapitonov V.V."/>
            <person name="Jurka J."/>
            <person name="Genikhovich G."/>
            <person name="Grigoriev I.V."/>
            <person name="Lucas S.M."/>
            <person name="Steele R.E."/>
            <person name="Finnerty J.R."/>
            <person name="Technau U."/>
            <person name="Martindale M.Q."/>
            <person name="Rokhsar D.S."/>
        </authorList>
    </citation>
    <scope>NUCLEOTIDE SEQUENCE [LARGE SCALE GENOMIC DNA]</scope>
    <source>
        <strain evidence="3">CH2 X CH6</strain>
    </source>
</reference>
<organism evidence="2 3">
    <name type="scientific">Nematostella vectensis</name>
    <name type="common">Starlet sea anemone</name>
    <dbReference type="NCBI Taxonomy" id="45351"/>
    <lineage>
        <taxon>Eukaryota</taxon>
        <taxon>Metazoa</taxon>
        <taxon>Cnidaria</taxon>
        <taxon>Anthozoa</taxon>
        <taxon>Hexacorallia</taxon>
        <taxon>Actiniaria</taxon>
        <taxon>Edwardsiidae</taxon>
        <taxon>Nematostella</taxon>
    </lineage>
</organism>
<feature type="domain" description="TRAPP14 N-terminal" evidence="1">
    <location>
        <begin position="82"/>
        <end position="346"/>
    </location>
</feature>